<dbReference type="PROSITE" id="PS50011">
    <property type="entry name" value="PROTEIN_KINASE_DOM"/>
    <property type="match status" value="1"/>
</dbReference>
<comment type="caution">
    <text evidence="3">The sequence shown here is derived from an EMBL/GenBank/DDBJ whole genome shotgun (WGS) entry which is preliminary data.</text>
</comment>
<feature type="transmembrane region" description="Helical" evidence="1">
    <location>
        <begin position="485"/>
        <end position="507"/>
    </location>
</feature>
<evidence type="ECO:0000256" key="1">
    <source>
        <dbReference type="SAM" id="Phobius"/>
    </source>
</evidence>
<keyword evidence="1" id="KW-0472">Membrane</keyword>
<dbReference type="Proteomes" id="UP000823674">
    <property type="component" value="Chromosome A03"/>
</dbReference>
<organism evidence="3 4">
    <name type="scientific">Brassica rapa subsp. trilocularis</name>
    <dbReference type="NCBI Taxonomy" id="1813537"/>
    <lineage>
        <taxon>Eukaryota</taxon>
        <taxon>Viridiplantae</taxon>
        <taxon>Streptophyta</taxon>
        <taxon>Embryophyta</taxon>
        <taxon>Tracheophyta</taxon>
        <taxon>Spermatophyta</taxon>
        <taxon>Magnoliopsida</taxon>
        <taxon>eudicotyledons</taxon>
        <taxon>Gunneridae</taxon>
        <taxon>Pentapetalae</taxon>
        <taxon>rosids</taxon>
        <taxon>malvids</taxon>
        <taxon>Brassicales</taxon>
        <taxon>Brassicaceae</taxon>
        <taxon>Brassiceae</taxon>
        <taxon>Brassica</taxon>
    </lineage>
</organism>
<dbReference type="SUPFAM" id="SSF56112">
    <property type="entry name" value="Protein kinase-like (PK-like)"/>
    <property type="match status" value="1"/>
</dbReference>
<feature type="transmembrane region" description="Helical" evidence="1">
    <location>
        <begin position="6"/>
        <end position="28"/>
    </location>
</feature>
<dbReference type="SMART" id="SM00219">
    <property type="entry name" value="TyrKc"/>
    <property type="match status" value="1"/>
</dbReference>
<proteinExistence type="predicted"/>
<protein>
    <recommendedName>
        <fullName evidence="2">Protein kinase domain-containing protein</fullName>
    </recommendedName>
</protein>
<feature type="transmembrane region" description="Helical" evidence="1">
    <location>
        <begin position="106"/>
        <end position="127"/>
    </location>
</feature>
<dbReference type="Pfam" id="PF04043">
    <property type="entry name" value="PMEI"/>
    <property type="match status" value="1"/>
</dbReference>
<feature type="transmembrane region" description="Helical" evidence="1">
    <location>
        <begin position="229"/>
        <end position="255"/>
    </location>
</feature>
<evidence type="ECO:0000313" key="4">
    <source>
        <dbReference type="Proteomes" id="UP000823674"/>
    </source>
</evidence>
<dbReference type="InterPro" id="IPR020635">
    <property type="entry name" value="Tyr_kinase_cat_dom"/>
</dbReference>
<dbReference type="InterPro" id="IPR006501">
    <property type="entry name" value="Pectinesterase_inhib_dom"/>
</dbReference>
<dbReference type="InterPro" id="IPR035513">
    <property type="entry name" value="Invertase/methylesterase_inhib"/>
</dbReference>
<dbReference type="EMBL" id="JADBGQ010000003">
    <property type="protein sequence ID" value="KAG5404777.1"/>
    <property type="molecule type" value="Genomic_DNA"/>
</dbReference>
<dbReference type="InterPro" id="IPR011009">
    <property type="entry name" value="Kinase-like_dom_sf"/>
</dbReference>
<sequence>MGLVVYWYDFICFGIVLAAIVASLWFLLRRERGCVDVEDTTHNSFLQSRSGSESLGSARLRTSCWRGLHPGWLLFTRSISFLSMAALLAWDVLEWDASIFVYYTEWTFMLVMIYFAMGIVASLYGCLEHYKEPTSGVCEDAVENKVGDNEFRERLGVYGCFMETIFQTSAGAVVLTDVVFWLVIVPFLSNTHLGLNTQLMICMHTANAGFLILDTLLNSLTFPWFRMGYFVIWSCLYIVFQWIIHACGLLTWWPYPFLELDRPWAPLWYLGMAVVHIPCYGVYAAITTLTTVVTIEMASHERPCTTRRVRALLPQTLDLAGAIHLVELEHGELHLLVLEGARVLRICLAEITLLPLSNFLLKERWAYVERLGKSVRNHAALLRFQSPTWKRTEKTMSPRETFRNRSVLLSPSEYYSRPNTLAFIRHRLCGSPEFVDKIVMDKILVVKRIVPQKKFERESTLFLHVVLFPTITPGRLLTLARGCSFSIFLAGFVSGYYPLISGVLSWYQRVEIAAGAARALEYLHEKVNPHIIHRDTKSSNVLLFEDDVAKVSDFHLSNQATDMAARLYSARVLGTFGYHASDVSSQVSKCSSFFLDKLICDDRTVRGCVQLRAGLPRGQQSLVTWMNTPIKLTFLILCIALTATAFVVPAKRADVTPEHEKTVAGICNVVEDKNLCSITLKTVPSNDPAFLVRYLATAAESSVKKGLNFLSEIKPKYKGNSFATNCITGCEKQLNNALEDFADFWKAAGKNITSMADNYFTCKKKMTSIFTYHSTCLDDIYDKTLLKEVQGGIGLGKRMSGESVDVFAGMDKVFNTLNIKTKLNQQDTDSLLPPPLSCCLGGLCSPIGRSSHRSRCHH</sequence>
<dbReference type="Pfam" id="PF00069">
    <property type="entry name" value="Pkinase"/>
    <property type="match status" value="1"/>
</dbReference>
<feature type="transmembrane region" description="Helical" evidence="1">
    <location>
        <begin position="267"/>
        <end position="293"/>
    </location>
</feature>
<dbReference type="PANTHER" id="PTHR12242:SF6">
    <property type="entry name" value="PROTEIN ROLLING PROTEIN"/>
    <property type="match status" value="1"/>
</dbReference>
<dbReference type="PANTHER" id="PTHR12242">
    <property type="entry name" value="OS02G0130600 PROTEIN-RELATED"/>
    <property type="match status" value="1"/>
</dbReference>
<gene>
    <name evidence="3" type="primary">A03p026830.1_BraROA</name>
    <name evidence="3" type="ORF">IGI04_010896</name>
</gene>
<dbReference type="Gene3D" id="1.10.510.10">
    <property type="entry name" value="Transferase(Phosphotransferase) domain 1"/>
    <property type="match status" value="1"/>
</dbReference>
<reference evidence="3 4" key="1">
    <citation type="submission" date="2021-03" db="EMBL/GenBank/DDBJ databases">
        <authorList>
            <person name="King G.J."/>
            <person name="Bancroft I."/>
            <person name="Baten A."/>
            <person name="Bloomfield J."/>
            <person name="Borpatragohain P."/>
            <person name="He Z."/>
            <person name="Irish N."/>
            <person name="Irwin J."/>
            <person name="Liu K."/>
            <person name="Mauleon R.P."/>
            <person name="Moore J."/>
            <person name="Morris R."/>
            <person name="Ostergaard L."/>
            <person name="Wang B."/>
            <person name="Wells R."/>
        </authorList>
    </citation>
    <scope>NUCLEOTIDE SEQUENCE [LARGE SCALE GENOMIC DNA]</scope>
    <source>
        <strain evidence="3">R-o-18</strain>
        <tissue evidence="3">Leaf</tissue>
    </source>
</reference>
<keyword evidence="4" id="KW-1185">Reference proteome</keyword>
<feature type="transmembrane region" description="Helical" evidence="1">
    <location>
        <begin position="170"/>
        <end position="189"/>
    </location>
</feature>
<accession>A0ABQ7N1H1</accession>
<dbReference type="InterPro" id="IPR000719">
    <property type="entry name" value="Prot_kinase_dom"/>
</dbReference>
<feature type="transmembrane region" description="Helical" evidence="1">
    <location>
        <begin position="195"/>
        <end position="217"/>
    </location>
</feature>
<evidence type="ECO:0000259" key="2">
    <source>
        <dbReference type="PROSITE" id="PS50011"/>
    </source>
</evidence>
<dbReference type="Gene3D" id="1.20.140.40">
    <property type="entry name" value="Invertase/pectin methylesterase inhibitor family protein"/>
    <property type="match status" value="1"/>
</dbReference>
<name>A0ABQ7N1H1_BRACM</name>
<keyword evidence="1" id="KW-1133">Transmembrane helix</keyword>
<dbReference type="SUPFAM" id="SSF101148">
    <property type="entry name" value="Plant invertase/pectin methylesterase inhibitor"/>
    <property type="match status" value="1"/>
</dbReference>
<dbReference type="SMART" id="SM00856">
    <property type="entry name" value="PMEI"/>
    <property type="match status" value="1"/>
</dbReference>
<evidence type="ECO:0000313" key="3">
    <source>
        <dbReference type="EMBL" id="KAG5404777.1"/>
    </source>
</evidence>
<feature type="transmembrane region" description="Helical" evidence="1">
    <location>
        <begin position="71"/>
        <end position="90"/>
    </location>
</feature>
<keyword evidence="1" id="KW-0812">Transmembrane</keyword>
<feature type="domain" description="Protein kinase" evidence="2">
    <location>
        <begin position="365"/>
        <end position="675"/>
    </location>
</feature>